<dbReference type="Proteomes" id="UP001479606">
    <property type="component" value="Unassembled WGS sequence"/>
</dbReference>
<comment type="caution">
    <text evidence="2">The sequence shown here is derived from an EMBL/GenBank/DDBJ whole genome shotgun (WGS) entry which is preliminary data.</text>
</comment>
<dbReference type="RefSeq" id="WP_342300086.1">
    <property type="nucleotide sequence ID" value="NZ_JBCEVZ010000052.1"/>
</dbReference>
<evidence type="ECO:0000259" key="1">
    <source>
        <dbReference type="Pfam" id="PF09851"/>
    </source>
</evidence>
<dbReference type="EMBL" id="JBCEVZ010000052">
    <property type="protein sequence ID" value="MEL5995940.1"/>
    <property type="molecule type" value="Genomic_DNA"/>
</dbReference>
<proteinExistence type="predicted"/>
<accession>A0ABU9LZ37</accession>
<evidence type="ECO:0000313" key="2">
    <source>
        <dbReference type="EMBL" id="MEL5995940.1"/>
    </source>
</evidence>
<reference evidence="2 3" key="1">
    <citation type="journal article" date="2018" name="Arch. Microbiol.">
        <title>Hymenobacter segetis sp. nov., isolated from soil.</title>
        <authorList>
            <person name="Ten L.N."/>
            <person name="Lim S.J."/>
            <person name="Kim B.O."/>
            <person name="Kang I.K."/>
            <person name="Jung H.Y."/>
        </authorList>
    </citation>
    <scope>NUCLEOTIDE SEQUENCE [LARGE SCALE GENOMIC DNA]</scope>
    <source>
        <strain evidence="2 3">S7-3-11</strain>
    </source>
</reference>
<organism evidence="2 3">
    <name type="scientific">Hymenobacter segetis</name>
    <dbReference type="NCBI Taxonomy" id="2025509"/>
    <lineage>
        <taxon>Bacteria</taxon>
        <taxon>Pseudomonadati</taxon>
        <taxon>Bacteroidota</taxon>
        <taxon>Cytophagia</taxon>
        <taxon>Cytophagales</taxon>
        <taxon>Hymenobacteraceae</taxon>
        <taxon>Hymenobacter</taxon>
    </lineage>
</organism>
<dbReference type="Pfam" id="PF09851">
    <property type="entry name" value="SHOCT"/>
    <property type="match status" value="1"/>
</dbReference>
<gene>
    <name evidence="2" type="ORF">AAFH49_17125</name>
</gene>
<name>A0ABU9LZ37_9BACT</name>
<keyword evidence="3" id="KW-1185">Reference proteome</keyword>
<evidence type="ECO:0000313" key="3">
    <source>
        <dbReference type="Proteomes" id="UP001479606"/>
    </source>
</evidence>
<sequence>MNSTEKKFLDFVLRRENYGYLKFSHIDMINKQKYCEHGHLALGGTCSQCAQRTKPATEQEANPAGAPAPNRTLMELRELKSLLQKGLITEAEYDERRNNILANF</sequence>
<dbReference type="InterPro" id="IPR018649">
    <property type="entry name" value="SHOCT"/>
</dbReference>
<protein>
    <submittedName>
        <fullName evidence="2">SHOCT domain-containing protein</fullName>
    </submittedName>
</protein>
<feature type="domain" description="SHOCT" evidence="1">
    <location>
        <begin position="75"/>
        <end position="101"/>
    </location>
</feature>